<evidence type="ECO:0000256" key="1">
    <source>
        <dbReference type="ARBA" id="ARBA00004141"/>
    </source>
</evidence>
<name>A0AAD9IUY6_9ANNE</name>
<keyword evidence="7 9" id="KW-1133">Transmembrane helix</keyword>
<dbReference type="AlphaFoldDB" id="A0AAD9IUY6"/>
<protein>
    <recommendedName>
        <fullName evidence="10">ABC transporter domain-containing protein</fullName>
    </recommendedName>
</protein>
<dbReference type="PROSITE" id="PS50893">
    <property type="entry name" value="ABC_TRANSPORTER_2"/>
    <property type="match status" value="1"/>
</dbReference>
<comment type="caution">
    <text evidence="11">The sequence shown here is derived from an EMBL/GenBank/DDBJ whole genome shotgun (WGS) entry which is preliminary data.</text>
</comment>
<feature type="transmembrane region" description="Helical" evidence="9">
    <location>
        <begin position="514"/>
        <end position="538"/>
    </location>
</feature>
<feature type="transmembrane region" description="Helical" evidence="9">
    <location>
        <begin position="474"/>
        <end position="493"/>
    </location>
</feature>
<dbReference type="InterPro" id="IPR003439">
    <property type="entry name" value="ABC_transporter-like_ATP-bd"/>
</dbReference>
<feature type="transmembrane region" description="Helical" evidence="9">
    <location>
        <begin position="434"/>
        <end position="454"/>
    </location>
</feature>
<dbReference type="EMBL" id="JAODUP010001111">
    <property type="protein sequence ID" value="KAK2141374.1"/>
    <property type="molecule type" value="Genomic_DNA"/>
</dbReference>
<dbReference type="PANTHER" id="PTHR48041">
    <property type="entry name" value="ABC TRANSPORTER G FAMILY MEMBER 28"/>
    <property type="match status" value="1"/>
</dbReference>
<sequence>MIHRTRNPSATEKTLLTGKAICRNSLSTTNVLNQINKARRSNHQDIKYHQVSNEIEAEYLNHKRRIREPKTLSWTNIKVNTRLTEKKFQWLFGHSLPEKEPTKIILNKVTGIAKAQSLLAIIGASGSGKTTLLNCLTNRNIGSLKVEGSILVNGANIGDDLYELSGYVQQDDIFIGILTVREHLWFNAVLNLSKTLKHCEKEELVEDIMKEMGLKKCENTFIGIPGISKGISGSERKCLAFAEKLLTKRPIMLCDEPTSGLDSSAACSVVEALRNMTNNGHTVLTTIHQPSSEVFAMLDEILIMANGRVAFMGSRNDALKFFCGLNYQCPQNYNTSDFFINTLAIIPGQEKESKEKILKICNSFDDSIYFERIEYQIQEQIKNHNANPILKVQELSKEASDRHKCQVSWWVQLQMCLWRSQIEIIRNRIFHLKFMYLLVRVCILPYILQFLSFVSGMVYGHQTYTQTGMKNINAIIYMLVSQLMFHLSFASLLNFQETFPTLAKDHYDGKYTVWVYYLASMLLEFSFAVFTTFVYLTIVYSMTGLYPEANAFFTMAAAIMLMGNLAVENGHICASMTFDPTVALILQQSSLFLQHSFPPIFKIIEDTSIYRYAFQIILISQWRNVQHLECEKSNRNRSLKDTSDIFLEEQTICYDNGIQVIESYGYQP</sequence>
<evidence type="ECO:0000313" key="12">
    <source>
        <dbReference type="Proteomes" id="UP001208570"/>
    </source>
</evidence>
<dbReference type="Pfam" id="PF00005">
    <property type="entry name" value="ABC_tran"/>
    <property type="match status" value="1"/>
</dbReference>
<evidence type="ECO:0000256" key="4">
    <source>
        <dbReference type="ARBA" id="ARBA00022692"/>
    </source>
</evidence>
<dbReference type="GO" id="GO:0005886">
    <property type="term" value="C:plasma membrane"/>
    <property type="evidence" value="ECO:0007669"/>
    <property type="project" value="TreeGrafter"/>
</dbReference>
<evidence type="ECO:0000259" key="10">
    <source>
        <dbReference type="PROSITE" id="PS50893"/>
    </source>
</evidence>
<feature type="domain" description="ABC transporter" evidence="10">
    <location>
        <begin position="91"/>
        <end position="331"/>
    </location>
</feature>
<dbReference type="InterPro" id="IPR050352">
    <property type="entry name" value="ABCG_transporters"/>
</dbReference>
<dbReference type="InterPro" id="IPR003593">
    <property type="entry name" value="AAA+_ATPase"/>
</dbReference>
<organism evidence="11 12">
    <name type="scientific">Paralvinella palmiformis</name>
    <dbReference type="NCBI Taxonomy" id="53620"/>
    <lineage>
        <taxon>Eukaryota</taxon>
        <taxon>Metazoa</taxon>
        <taxon>Spiralia</taxon>
        <taxon>Lophotrochozoa</taxon>
        <taxon>Annelida</taxon>
        <taxon>Polychaeta</taxon>
        <taxon>Sedentaria</taxon>
        <taxon>Canalipalpata</taxon>
        <taxon>Terebellida</taxon>
        <taxon>Terebelliformia</taxon>
        <taxon>Alvinellidae</taxon>
        <taxon>Paralvinella</taxon>
    </lineage>
</organism>
<dbReference type="InterPro" id="IPR027417">
    <property type="entry name" value="P-loop_NTPase"/>
</dbReference>
<evidence type="ECO:0000256" key="8">
    <source>
        <dbReference type="ARBA" id="ARBA00023136"/>
    </source>
</evidence>
<evidence type="ECO:0000313" key="11">
    <source>
        <dbReference type="EMBL" id="KAK2141374.1"/>
    </source>
</evidence>
<keyword evidence="8 9" id="KW-0472">Membrane</keyword>
<keyword evidence="6" id="KW-0067">ATP-binding</keyword>
<dbReference type="Pfam" id="PF01061">
    <property type="entry name" value="ABC2_membrane"/>
    <property type="match status" value="1"/>
</dbReference>
<evidence type="ECO:0000256" key="6">
    <source>
        <dbReference type="ARBA" id="ARBA00022840"/>
    </source>
</evidence>
<evidence type="ECO:0000256" key="9">
    <source>
        <dbReference type="SAM" id="Phobius"/>
    </source>
</evidence>
<dbReference type="InterPro" id="IPR013525">
    <property type="entry name" value="ABC2_TM"/>
</dbReference>
<comment type="similarity">
    <text evidence="2">Belongs to the ABC transporter superfamily. ABCG family. Eye pigment precursor importer (TC 3.A.1.204) subfamily.</text>
</comment>
<evidence type="ECO:0000256" key="3">
    <source>
        <dbReference type="ARBA" id="ARBA00022448"/>
    </source>
</evidence>
<dbReference type="GO" id="GO:0005524">
    <property type="term" value="F:ATP binding"/>
    <property type="evidence" value="ECO:0007669"/>
    <property type="project" value="UniProtKB-KW"/>
</dbReference>
<dbReference type="Gene3D" id="3.40.50.300">
    <property type="entry name" value="P-loop containing nucleotide triphosphate hydrolases"/>
    <property type="match status" value="1"/>
</dbReference>
<keyword evidence="5" id="KW-0547">Nucleotide-binding</keyword>
<proteinExistence type="inferred from homology"/>
<dbReference type="GO" id="GO:0140359">
    <property type="term" value="F:ABC-type transporter activity"/>
    <property type="evidence" value="ECO:0007669"/>
    <property type="project" value="InterPro"/>
</dbReference>
<feature type="transmembrane region" description="Helical" evidence="9">
    <location>
        <begin position="550"/>
        <end position="567"/>
    </location>
</feature>
<keyword evidence="12" id="KW-1185">Reference proteome</keyword>
<evidence type="ECO:0000256" key="7">
    <source>
        <dbReference type="ARBA" id="ARBA00022989"/>
    </source>
</evidence>
<dbReference type="SUPFAM" id="SSF52540">
    <property type="entry name" value="P-loop containing nucleoside triphosphate hydrolases"/>
    <property type="match status" value="1"/>
</dbReference>
<reference evidence="11" key="1">
    <citation type="journal article" date="2023" name="Mol. Biol. Evol.">
        <title>Third-Generation Sequencing Reveals the Adaptive Role of the Epigenome in Three Deep-Sea Polychaetes.</title>
        <authorList>
            <person name="Perez M."/>
            <person name="Aroh O."/>
            <person name="Sun Y."/>
            <person name="Lan Y."/>
            <person name="Juniper S.K."/>
            <person name="Young C.R."/>
            <person name="Angers B."/>
            <person name="Qian P.Y."/>
        </authorList>
    </citation>
    <scope>NUCLEOTIDE SEQUENCE</scope>
    <source>
        <strain evidence="11">P08H-3</strain>
    </source>
</reference>
<keyword evidence="3" id="KW-0813">Transport</keyword>
<dbReference type="Proteomes" id="UP001208570">
    <property type="component" value="Unassembled WGS sequence"/>
</dbReference>
<keyword evidence="4 9" id="KW-0812">Transmembrane</keyword>
<dbReference type="PANTHER" id="PTHR48041:SF139">
    <property type="entry name" value="PROTEIN SCARLET"/>
    <property type="match status" value="1"/>
</dbReference>
<evidence type="ECO:0000256" key="5">
    <source>
        <dbReference type="ARBA" id="ARBA00022741"/>
    </source>
</evidence>
<gene>
    <name evidence="11" type="ORF">LSH36_1112g00075</name>
</gene>
<evidence type="ECO:0000256" key="2">
    <source>
        <dbReference type="ARBA" id="ARBA00005814"/>
    </source>
</evidence>
<comment type="subcellular location">
    <subcellularLocation>
        <location evidence="1">Membrane</location>
        <topology evidence="1">Multi-pass membrane protein</topology>
    </subcellularLocation>
</comment>
<dbReference type="SMART" id="SM00382">
    <property type="entry name" value="AAA"/>
    <property type="match status" value="1"/>
</dbReference>
<accession>A0AAD9IUY6</accession>
<dbReference type="GO" id="GO:0016887">
    <property type="term" value="F:ATP hydrolysis activity"/>
    <property type="evidence" value="ECO:0007669"/>
    <property type="project" value="InterPro"/>
</dbReference>